<evidence type="ECO:0000313" key="11">
    <source>
        <dbReference type="Proteomes" id="UP000254400"/>
    </source>
</evidence>
<keyword evidence="6 10" id="KW-0067">ATP-binding</keyword>
<evidence type="ECO:0000313" key="10">
    <source>
        <dbReference type="EMBL" id="SUA63683.1"/>
    </source>
</evidence>
<dbReference type="GeneID" id="93349559"/>
<dbReference type="Gene3D" id="3.40.50.300">
    <property type="entry name" value="P-loop containing nucleotide triphosphate hydrolases"/>
    <property type="match status" value="2"/>
</dbReference>
<keyword evidence="10" id="KW-0378">Hydrolase</keyword>
<dbReference type="RefSeq" id="WP_019686124.1">
    <property type="nucleotide sequence ID" value="NZ_CP036496.1"/>
</dbReference>
<dbReference type="GO" id="GO:0042626">
    <property type="term" value="F:ATPase-coupled transmembrane transporter activity"/>
    <property type="evidence" value="ECO:0007669"/>
    <property type="project" value="TreeGrafter"/>
</dbReference>
<dbReference type="PROSITE" id="PS00211">
    <property type="entry name" value="ABC_TRANSPORTER_1"/>
    <property type="match status" value="1"/>
</dbReference>
<dbReference type="InterPro" id="IPR015856">
    <property type="entry name" value="ABC_transpr_CbiO/EcfA_su"/>
</dbReference>
<dbReference type="CDD" id="cd03225">
    <property type="entry name" value="ABC_cobalt_CbiO_domain1"/>
    <property type="match status" value="2"/>
</dbReference>
<evidence type="ECO:0000256" key="3">
    <source>
        <dbReference type="ARBA" id="ARBA00022448"/>
    </source>
</evidence>
<keyword evidence="8" id="KW-0472">Membrane</keyword>
<comment type="similarity">
    <text evidence="2">Belongs to the ABC transporter superfamily.</text>
</comment>
<keyword evidence="7" id="KW-1278">Translocase</keyword>
<evidence type="ECO:0000256" key="1">
    <source>
        <dbReference type="ARBA" id="ARBA00004202"/>
    </source>
</evidence>
<dbReference type="EC" id="3.6.3.-" evidence="10"/>
<keyword evidence="3" id="KW-0813">Transport</keyword>
<proteinExistence type="inferred from homology"/>
<sequence length="519" mass="55803">MNERSNHDSGNRMAVSLRNFGYRYDDQVEPALHGLTLDIAVGEHIAIVGASGSGKSTLCQLLHGGLSRSGEGERTGELTVYGMDPDNAELATVATTVGVVLQDPDAQLVQGIVEDEIAFGPENLRVPPAEIEQRLAAALEAVGLTSERGSFVRRLSGGQRQRTAIAAVLALETPLVVFDDAAAQLDPPAVRDFVLLCRRLHAAGRTVITASSRIDDGARAAQRLIVLKGGTMLLQGPPEKLLREHGAQLAAWGLLPSSAGREDMPREPGVNSGSAANCAGQPLLEVKGLPFTYPGSQRAALKGVSLALAPGERAVMLGENGSGKTTLGKLLMGLLPAPKGCMWWEGQDMSKLPIHRLAAGIGYVFQQPEHQFAAATVWEECLYSVRAKLGLRIGDPVPAAYEERAHRLLTAARLDHRLEVSPYLLSGGEKRLLSVAAQFILPKKLYILDEPTAGTDYEGANILLHMCSEQSAEGAAFLIITHDLQIAERFASHVLRMEEGYLYKTEDSWINHTITVDKN</sequence>
<feature type="domain" description="ABC transporter" evidence="9">
    <location>
        <begin position="284"/>
        <end position="518"/>
    </location>
</feature>
<gene>
    <name evidence="10" type="primary">cbiO_1</name>
    <name evidence="10" type="ORF">NCTC10343_00740</name>
</gene>
<dbReference type="GO" id="GO:0043190">
    <property type="term" value="C:ATP-binding cassette (ABC) transporter complex"/>
    <property type="evidence" value="ECO:0007669"/>
    <property type="project" value="TreeGrafter"/>
</dbReference>
<dbReference type="InterPro" id="IPR050095">
    <property type="entry name" value="ECF_ABC_transporter_ATP-bd"/>
</dbReference>
<keyword evidence="4" id="KW-1003">Cell membrane</keyword>
<evidence type="ECO:0000259" key="9">
    <source>
        <dbReference type="PROSITE" id="PS50893"/>
    </source>
</evidence>
<organism evidence="10 11">
    <name type="scientific">Paenibacillus polymyxa</name>
    <name type="common">Bacillus polymyxa</name>
    <dbReference type="NCBI Taxonomy" id="1406"/>
    <lineage>
        <taxon>Bacteria</taxon>
        <taxon>Bacillati</taxon>
        <taxon>Bacillota</taxon>
        <taxon>Bacilli</taxon>
        <taxon>Bacillales</taxon>
        <taxon>Paenibacillaceae</taxon>
        <taxon>Paenibacillus</taxon>
    </lineage>
</organism>
<reference evidence="10 11" key="1">
    <citation type="submission" date="2018-06" db="EMBL/GenBank/DDBJ databases">
        <authorList>
            <consortium name="Pathogen Informatics"/>
            <person name="Doyle S."/>
        </authorList>
    </citation>
    <scope>NUCLEOTIDE SEQUENCE [LARGE SCALE GENOMIC DNA]</scope>
    <source>
        <strain evidence="10 11">NCTC10343</strain>
    </source>
</reference>
<dbReference type="SUPFAM" id="SSF52540">
    <property type="entry name" value="P-loop containing nucleoside triphosphate hydrolases"/>
    <property type="match status" value="2"/>
</dbReference>
<evidence type="ECO:0000256" key="2">
    <source>
        <dbReference type="ARBA" id="ARBA00005417"/>
    </source>
</evidence>
<dbReference type="GO" id="GO:0016887">
    <property type="term" value="F:ATP hydrolysis activity"/>
    <property type="evidence" value="ECO:0007669"/>
    <property type="project" value="InterPro"/>
</dbReference>
<dbReference type="GO" id="GO:0005524">
    <property type="term" value="F:ATP binding"/>
    <property type="evidence" value="ECO:0007669"/>
    <property type="project" value="UniProtKB-KW"/>
</dbReference>
<evidence type="ECO:0000256" key="7">
    <source>
        <dbReference type="ARBA" id="ARBA00022967"/>
    </source>
</evidence>
<evidence type="ECO:0000256" key="8">
    <source>
        <dbReference type="ARBA" id="ARBA00023136"/>
    </source>
</evidence>
<evidence type="ECO:0000256" key="4">
    <source>
        <dbReference type="ARBA" id="ARBA00022475"/>
    </source>
</evidence>
<protein>
    <submittedName>
        <fullName evidence="10">Putative ABC transporter ATP-binding protein</fullName>
        <ecNumber evidence="10">3.6.3.-</ecNumber>
    </submittedName>
</protein>
<dbReference type="SMART" id="SM00382">
    <property type="entry name" value="AAA"/>
    <property type="match status" value="2"/>
</dbReference>
<dbReference type="PROSITE" id="PS50893">
    <property type="entry name" value="ABC_TRANSPORTER_2"/>
    <property type="match status" value="2"/>
</dbReference>
<feature type="domain" description="ABC transporter" evidence="9">
    <location>
        <begin position="15"/>
        <end position="254"/>
    </location>
</feature>
<dbReference type="AlphaFoldDB" id="A0A378XRR0"/>
<dbReference type="Proteomes" id="UP000254400">
    <property type="component" value="Unassembled WGS sequence"/>
</dbReference>
<evidence type="ECO:0000256" key="5">
    <source>
        <dbReference type="ARBA" id="ARBA00022741"/>
    </source>
</evidence>
<name>A0A378XRR0_PAEPO</name>
<accession>A0A378XRR0</accession>
<comment type="subcellular location">
    <subcellularLocation>
        <location evidence="1">Cell membrane</location>
        <topology evidence="1">Peripheral membrane protein</topology>
    </subcellularLocation>
</comment>
<dbReference type="InterPro" id="IPR027417">
    <property type="entry name" value="P-loop_NTPase"/>
</dbReference>
<dbReference type="InterPro" id="IPR003593">
    <property type="entry name" value="AAA+_ATPase"/>
</dbReference>
<dbReference type="PANTHER" id="PTHR43553">
    <property type="entry name" value="HEAVY METAL TRANSPORTER"/>
    <property type="match status" value="1"/>
</dbReference>
<evidence type="ECO:0000256" key="6">
    <source>
        <dbReference type="ARBA" id="ARBA00022840"/>
    </source>
</evidence>
<dbReference type="Pfam" id="PF00005">
    <property type="entry name" value="ABC_tran"/>
    <property type="match status" value="2"/>
</dbReference>
<dbReference type="PANTHER" id="PTHR43553:SF24">
    <property type="entry name" value="ENERGY-COUPLING FACTOR TRANSPORTER ATP-BINDING PROTEIN ECFA1"/>
    <property type="match status" value="1"/>
</dbReference>
<dbReference type="EMBL" id="UGSC01000001">
    <property type="protein sequence ID" value="SUA63683.1"/>
    <property type="molecule type" value="Genomic_DNA"/>
</dbReference>
<dbReference type="InterPro" id="IPR017871">
    <property type="entry name" value="ABC_transporter-like_CS"/>
</dbReference>
<dbReference type="InterPro" id="IPR003439">
    <property type="entry name" value="ABC_transporter-like_ATP-bd"/>
</dbReference>
<keyword evidence="5" id="KW-0547">Nucleotide-binding</keyword>